<keyword evidence="1" id="KW-0949">S-adenosyl-L-methionine</keyword>
<proteinExistence type="predicted"/>
<dbReference type="GO" id="GO:0051536">
    <property type="term" value="F:iron-sulfur cluster binding"/>
    <property type="evidence" value="ECO:0007669"/>
    <property type="project" value="UniProtKB-KW"/>
</dbReference>
<dbReference type="InterPro" id="IPR013785">
    <property type="entry name" value="Aldolase_TIM"/>
</dbReference>
<dbReference type="InterPro" id="IPR050377">
    <property type="entry name" value="Radical_SAM_PqqE_MftC-like"/>
</dbReference>
<evidence type="ECO:0000256" key="3">
    <source>
        <dbReference type="ARBA" id="ARBA00023004"/>
    </source>
</evidence>
<keyword evidence="3" id="KW-0408">Iron</keyword>
<dbReference type="PANTHER" id="PTHR11228">
    <property type="entry name" value="RADICAL SAM DOMAIN PROTEIN"/>
    <property type="match status" value="1"/>
</dbReference>
<dbReference type="Proteomes" id="UP000324354">
    <property type="component" value="Chromosome"/>
</dbReference>
<organism evidence="6 7">
    <name type="scientific">Pyrococcus furiosus (strain ATCC 43587 / DSM 3638 / JCM 8422 / Vc1)</name>
    <dbReference type="NCBI Taxonomy" id="186497"/>
    <lineage>
        <taxon>Archaea</taxon>
        <taxon>Methanobacteriati</taxon>
        <taxon>Methanobacteriota</taxon>
        <taxon>Thermococci</taxon>
        <taxon>Thermococcales</taxon>
        <taxon>Thermococcaceae</taxon>
        <taxon>Pyrococcus</taxon>
    </lineage>
</organism>
<dbReference type="GO" id="GO:0003824">
    <property type="term" value="F:catalytic activity"/>
    <property type="evidence" value="ECO:0007669"/>
    <property type="project" value="InterPro"/>
</dbReference>
<dbReference type="AlphaFoldDB" id="A0A5C0XPK5"/>
<dbReference type="InterPro" id="IPR058240">
    <property type="entry name" value="rSAM_sf"/>
</dbReference>
<evidence type="ECO:0000259" key="5">
    <source>
        <dbReference type="PROSITE" id="PS51918"/>
    </source>
</evidence>
<keyword evidence="2" id="KW-0479">Metal-binding</keyword>
<evidence type="ECO:0000313" key="7">
    <source>
        <dbReference type="Proteomes" id="UP000324354"/>
    </source>
</evidence>
<dbReference type="Gene3D" id="3.20.20.70">
    <property type="entry name" value="Aldolase class I"/>
    <property type="match status" value="1"/>
</dbReference>
<dbReference type="SFLD" id="SFLDS00029">
    <property type="entry name" value="Radical_SAM"/>
    <property type="match status" value="1"/>
</dbReference>
<dbReference type="InterPro" id="IPR007197">
    <property type="entry name" value="rSAM"/>
</dbReference>
<evidence type="ECO:0000256" key="2">
    <source>
        <dbReference type="ARBA" id="ARBA00022723"/>
    </source>
</evidence>
<sequence length="126" mass="14144">METLPHLNDLYVASEGLLQIILKKNLKEPLRAAQLPGFLEKWDKYVKARRALKSWLDGIKGPVFAAIDITYKCNLKCPYCYVSAPLRKSAPELPTEIVLRAIDELAKLETLGICLCGGEPVLHRIL</sequence>
<name>A0A5C0XPK5_PYRFU</name>
<feature type="domain" description="Radical SAM core" evidence="5">
    <location>
        <begin position="59"/>
        <end position="126"/>
    </location>
</feature>
<accession>A0A5C0XPK5</accession>
<reference evidence="6 7" key="1">
    <citation type="submission" date="2017-08" db="EMBL/GenBank/DDBJ databases">
        <title>Resequencing and Reannotation of the genome of Pyrococcus furiosus type strain DSM3638.</title>
        <authorList>
            <person name="Reichelt R.M."/>
            <person name="Bunk B."/>
        </authorList>
    </citation>
    <scope>NUCLEOTIDE SEQUENCE [LARGE SCALE GENOMIC DNA]</scope>
    <source>
        <strain evidence="6 7">DSM 3638</strain>
    </source>
</reference>
<evidence type="ECO:0000256" key="1">
    <source>
        <dbReference type="ARBA" id="ARBA00022691"/>
    </source>
</evidence>
<evidence type="ECO:0000256" key="4">
    <source>
        <dbReference type="ARBA" id="ARBA00023014"/>
    </source>
</evidence>
<keyword evidence="4" id="KW-0411">Iron-sulfur</keyword>
<dbReference type="GO" id="GO:0046872">
    <property type="term" value="F:metal ion binding"/>
    <property type="evidence" value="ECO:0007669"/>
    <property type="project" value="UniProtKB-KW"/>
</dbReference>
<dbReference type="CDD" id="cd01335">
    <property type="entry name" value="Radical_SAM"/>
    <property type="match status" value="1"/>
</dbReference>
<dbReference type="SUPFAM" id="SSF102114">
    <property type="entry name" value="Radical SAM enzymes"/>
    <property type="match status" value="1"/>
</dbReference>
<dbReference type="PANTHER" id="PTHR11228:SF7">
    <property type="entry name" value="PQQA PEPTIDE CYCLASE"/>
    <property type="match status" value="1"/>
</dbReference>
<protein>
    <recommendedName>
        <fullName evidence="5">Radical SAM core domain-containing protein</fullName>
    </recommendedName>
</protein>
<gene>
    <name evidence="6" type="ORF">PFDSM3638_04630</name>
</gene>
<dbReference type="PROSITE" id="PS51918">
    <property type="entry name" value="RADICAL_SAM"/>
    <property type="match status" value="1"/>
</dbReference>
<evidence type="ECO:0000313" key="6">
    <source>
        <dbReference type="EMBL" id="QEK78591.1"/>
    </source>
</evidence>
<dbReference type="Pfam" id="PF04055">
    <property type="entry name" value="Radical_SAM"/>
    <property type="match status" value="1"/>
</dbReference>
<dbReference type="EMBL" id="CP023154">
    <property type="protein sequence ID" value="QEK78591.1"/>
    <property type="molecule type" value="Genomic_DNA"/>
</dbReference>